<evidence type="ECO:0000313" key="1">
    <source>
        <dbReference type="EMBL" id="AFC99080.1"/>
    </source>
</evidence>
<proteinExistence type="predicted"/>
<dbReference type="Gene3D" id="2.60.40.10">
    <property type="entry name" value="Immunoglobulins"/>
    <property type="match status" value="1"/>
</dbReference>
<dbReference type="AlphaFoldDB" id="H8I977"/>
<dbReference type="KEGG" id="mez:Mtc_0309"/>
<dbReference type="GeneID" id="11970189"/>
<gene>
    <name evidence="1" type="ordered locus">Mtc_0309</name>
</gene>
<dbReference type="STRING" id="1041930.Mtc_0309"/>
<protein>
    <submittedName>
        <fullName evidence="1">Necrosis inducing protein (NPP1)</fullName>
    </submittedName>
</protein>
<dbReference type="CDD" id="cd03143">
    <property type="entry name" value="A4_beta-galactosidase_middle_domain"/>
    <property type="match status" value="1"/>
</dbReference>
<sequence length="960" mass="105076">MRRVRITWVFVSIFCIVLMISGGITSAAYSDPTTDNQMTISDIANNIDIINGSTNTPPADYVPVRSAPSGNTLGMLMTASAASQSGGSKALLVEDVLPWGYPSNEYALNELGITYDVFGSSSLATTDLSKYEMVIIASDQQTWTYNNLASNKDKFASYVYNGGVLVAHATDEGWNAGHWSSSFLPGGVTHVNNINEYLSIVDSNSPIVSGITDAELDGWHYSTHGYFANIPADAHIIIGITGNPTGYPTYIEYSYGSGKVLATMETIEWPWKRVADGATWFNEQKNLLRNEFKYASGLSGTNKALEYVPNLWFDSKEKYYPTSPFFYTDDIMQTSGEKSKNNYLNLSFAEKMDKATIYYHTVDTGSEIVYEYWFYYPYNDFMNKHYHDWESVFVFTDKATGNVDKVAASAHEWYIPNNVLDNPGKDHIGILIEDGSHASAIDKDDDGIADFSDVSNAFVYGVIVNRIPPSTTPFILPFAYQTWGFGRFYPYLWSSGAKITHDAPYLKVIEITDDFIGKFDGMDTFPYSPDQGVPVYIPVPFVEGDRVVNVGGAPPKHPWDQPNYNEPYKILTSFKDLVSVVAKDIYYKEVGGAIVIIMSNQTYYTFTNETGYCMMANVTPGIHEVVVNADGYSSYIQRFDHEGNTSLGVNGTLFLVPTPEAYRIEGIVTDVKGNIMANSTVNIYDENGTMVYTTLTDDNGTYITTGSSKHVYTVEALYGNKTAEHYNLSGKPGDTVDINLTVAYPSIWANSTITQYDAIRISGGKNLVNGAVHSNDGIKISGSGNILDGATEYSSYAQSTGSKNIYVPIKISSKAMPLQYAIEDYKPDGVKALSAEASGKYHFIDDDLNVSGPNFALDGLYYVTGNVTLSGNKITGTFTIIAGGRIGVSGEEYNCTSYVDDILFFSNNSIKMSGSKSIFNGIFYTLPGEIGVSGSANTINGGIIGNTIKLSGSGNTINAI</sequence>
<dbReference type="Gene3D" id="3.40.50.880">
    <property type="match status" value="1"/>
</dbReference>
<reference evidence="1 2" key="1">
    <citation type="journal article" date="2012" name="J. Bacteriol.">
        <title>Complete genome sequence of a thermophilic methanogen, Methanocella conradii HZ254, isolated from Chinese rice field soil.</title>
        <authorList>
            <person name="Lu Z."/>
            <person name="Lu Y."/>
        </authorList>
    </citation>
    <scope>NUCLEOTIDE SEQUENCE [LARGE SCALE GENOMIC DNA]</scope>
    <source>
        <strain evidence="2">DSM 24694 / JCM 17849 / CGMCC 1.5162 / HZ254</strain>
    </source>
</reference>
<dbReference type="InterPro" id="IPR008969">
    <property type="entry name" value="CarboxyPept-like_regulatory"/>
</dbReference>
<dbReference type="SUPFAM" id="SSF52317">
    <property type="entry name" value="Class I glutamine amidotransferase-like"/>
    <property type="match status" value="1"/>
</dbReference>
<organism evidence="1 2">
    <name type="scientific">Methanocella conradii (strain DSM 24694 / JCM 17849 / CGMCC 1.5162 / HZ254)</name>
    <dbReference type="NCBI Taxonomy" id="1041930"/>
    <lineage>
        <taxon>Archaea</taxon>
        <taxon>Methanobacteriati</taxon>
        <taxon>Methanobacteriota</taxon>
        <taxon>Stenosarchaea group</taxon>
        <taxon>Methanomicrobia</taxon>
        <taxon>Methanocellales</taxon>
        <taxon>Methanocellaceae</taxon>
        <taxon>Methanocella</taxon>
    </lineage>
</organism>
<dbReference type="eggNOG" id="arCOG04998">
    <property type="taxonomic scope" value="Archaea"/>
</dbReference>
<dbReference type="eggNOG" id="arCOG08112">
    <property type="taxonomic scope" value="Archaea"/>
</dbReference>
<dbReference type="InterPro" id="IPR029062">
    <property type="entry name" value="Class_I_gatase-like"/>
</dbReference>
<dbReference type="HOGENOM" id="CLU_307714_0_0_2"/>
<name>H8I977_METCZ</name>
<dbReference type="Proteomes" id="UP000005233">
    <property type="component" value="Chromosome"/>
</dbReference>
<dbReference type="EMBL" id="CP003243">
    <property type="protein sequence ID" value="AFC99080.1"/>
    <property type="molecule type" value="Genomic_DNA"/>
</dbReference>
<dbReference type="SUPFAM" id="SSF49464">
    <property type="entry name" value="Carboxypeptidase regulatory domain-like"/>
    <property type="match status" value="1"/>
</dbReference>
<dbReference type="InterPro" id="IPR013783">
    <property type="entry name" value="Ig-like_fold"/>
</dbReference>
<dbReference type="OrthoDB" id="95978at2157"/>
<dbReference type="RefSeq" id="WP_014404919.1">
    <property type="nucleotide sequence ID" value="NC_017034.1"/>
</dbReference>
<keyword evidence="2" id="KW-1185">Reference proteome</keyword>
<evidence type="ECO:0000313" key="2">
    <source>
        <dbReference type="Proteomes" id="UP000005233"/>
    </source>
</evidence>
<accession>H8I977</accession>